<evidence type="ECO:0000313" key="7">
    <source>
        <dbReference type="Proteomes" id="UP000259636"/>
    </source>
</evidence>
<reference evidence="6 7" key="1">
    <citation type="submission" date="2018-08" db="EMBL/GenBank/DDBJ databases">
        <authorList>
            <person name="Ferrada E.E."/>
            <person name="Latorre B.A."/>
        </authorList>
    </citation>
    <scope>NUCLEOTIDE SEQUENCE [LARGE SCALE GENOMIC DNA]</scope>
    <source>
        <strain evidence="6 7">VK-A60T</strain>
    </source>
</reference>
<evidence type="ECO:0000256" key="2">
    <source>
        <dbReference type="SAM" id="MobiDB-lite"/>
    </source>
</evidence>
<feature type="domain" description="Prenyltransferase alpha-alpha toroid" evidence="5">
    <location>
        <begin position="58"/>
        <end position="173"/>
    </location>
</feature>
<dbReference type="InterPro" id="IPR008930">
    <property type="entry name" value="Terpenoid_cyclase/PrenylTrfase"/>
</dbReference>
<feature type="signal peptide" evidence="4">
    <location>
        <begin position="1"/>
        <end position="29"/>
    </location>
</feature>
<gene>
    <name evidence="6" type="ORF">D0C37_24615</name>
</gene>
<organism evidence="6 7">
    <name type="scientific">Streptomyces koyangensis</name>
    <dbReference type="NCBI Taxonomy" id="188770"/>
    <lineage>
        <taxon>Bacteria</taxon>
        <taxon>Bacillati</taxon>
        <taxon>Actinomycetota</taxon>
        <taxon>Actinomycetes</taxon>
        <taxon>Kitasatosporales</taxon>
        <taxon>Streptomycetaceae</taxon>
        <taxon>Streptomyces</taxon>
        <taxon>Streptomyces aurantiacus group</taxon>
    </lineage>
</organism>
<dbReference type="Pfam" id="PF00432">
    <property type="entry name" value="Prenyltrans"/>
    <property type="match status" value="1"/>
</dbReference>
<dbReference type="GO" id="GO:0003824">
    <property type="term" value="F:catalytic activity"/>
    <property type="evidence" value="ECO:0007669"/>
    <property type="project" value="InterPro"/>
</dbReference>
<dbReference type="Gene3D" id="1.50.10.20">
    <property type="match status" value="1"/>
</dbReference>
<keyword evidence="4" id="KW-0732">Signal</keyword>
<feature type="transmembrane region" description="Helical" evidence="3">
    <location>
        <begin position="386"/>
        <end position="406"/>
    </location>
</feature>
<dbReference type="CDD" id="cd00688">
    <property type="entry name" value="ISOPREN_C2_like"/>
    <property type="match status" value="1"/>
</dbReference>
<dbReference type="InterPro" id="IPR006311">
    <property type="entry name" value="TAT_signal"/>
</dbReference>
<proteinExistence type="predicted"/>
<name>A0A385DIH0_9ACTN</name>
<evidence type="ECO:0000256" key="1">
    <source>
        <dbReference type="ARBA" id="ARBA00022737"/>
    </source>
</evidence>
<evidence type="ECO:0000256" key="4">
    <source>
        <dbReference type="SAM" id="SignalP"/>
    </source>
</evidence>
<dbReference type="InterPro" id="IPR001330">
    <property type="entry name" value="Prenyltrans"/>
</dbReference>
<dbReference type="PROSITE" id="PS51318">
    <property type="entry name" value="TAT"/>
    <property type="match status" value="1"/>
</dbReference>
<dbReference type="AlphaFoldDB" id="A0A385DIH0"/>
<feature type="region of interest" description="Disordered" evidence="2">
    <location>
        <begin position="350"/>
        <end position="378"/>
    </location>
</feature>
<dbReference type="GeneID" id="300117317"/>
<accession>A0A385DIH0</accession>
<keyword evidence="1" id="KW-0677">Repeat</keyword>
<evidence type="ECO:0000259" key="5">
    <source>
        <dbReference type="Pfam" id="PF00432"/>
    </source>
</evidence>
<feature type="chain" id="PRO_5039027968" description="Prenyltransferase alpha-alpha toroid domain-containing protein" evidence="4">
    <location>
        <begin position="30"/>
        <end position="413"/>
    </location>
</feature>
<evidence type="ECO:0000256" key="3">
    <source>
        <dbReference type="SAM" id="Phobius"/>
    </source>
</evidence>
<protein>
    <recommendedName>
        <fullName evidence="5">Prenyltransferase alpha-alpha toroid domain-containing protein</fullName>
    </recommendedName>
</protein>
<dbReference type="KEGG" id="sky:D0C37_24615"/>
<dbReference type="EMBL" id="CP031742">
    <property type="protein sequence ID" value="AXQ57467.1"/>
    <property type="molecule type" value="Genomic_DNA"/>
</dbReference>
<dbReference type="RefSeq" id="WP_117350300.1">
    <property type="nucleotide sequence ID" value="NZ_CP031742.1"/>
</dbReference>
<dbReference type="Proteomes" id="UP000259636">
    <property type="component" value="Chromosome"/>
</dbReference>
<keyword evidence="3" id="KW-0472">Membrane</keyword>
<dbReference type="SUPFAM" id="SSF48239">
    <property type="entry name" value="Terpenoid cyclases/Protein prenyltransferases"/>
    <property type="match status" value="1"/>
</dbReference>
<keyword evidence="3" id="KW-0812">Transmembrane</keyword>
<sequence length="413" mass="41225">MTVRRSALALTALTALTAASAAFAPAAVAEDSPAPSVKLPSGLYGDSDPTYDGVYRQSLALLAQSTAGVEPAAKAVDWLTGQQCADGSFAPFRADASADCDAKTPVDTNQTATAVQALAALGGHDEAVGKAVDWLKSAQNDDGGWGYVPGGDTDTNSTSLVIGALAATGTKADAVTSKKEKTPEDALLGLSLKCADGGAFAFQPEKNGDLTANEDATAAGVLGGLGSSLVVKEGESAAQTACEKPADARAAAANGAAHLADVLKKDGHLTSAMPGAEDQPDTGNTADAVTALYAAGLTDAAKKPLAWLEKNGPAWAKQSGPSAWAQLVLTAHATGTDPRAFGGTDLVAGLNATGPAPKSAENTPSAEDSAQQAEDAEGADGSQISVWWIVGVGVLVGAGIGLMISLRNKSGRK</sequence>
<evidence type="ECO:0000313" key="6">
    <source>
        <dbReference type="EMBL" id="AXQ57467.1"/>
    </source>
</evidence>
<keyword evidence="3" id="KW-1133">Transmembrane helix</keyword>